<feature type="domain" description="Aminoglycoside phosphotransferase" evidence="3">
    <location>
        <begin position="112"/>
        <end position="253"/>
    </location>
</feature>
<accession>A0A6B8RKL3</accession>
<evidence type="ECO:0000313" key="5">
    <source>
        <dbReference type="Proteomes" id="UP000426246"/>
    </source>
</evidence>
<dbReference type="CDD" id="cd00761">
    <property type="entry name" value="Glyco_tranf_GTA_type"/>
    <property type="match status" value="1"/>
</dbReference>
<protein>
    <submittedName>
        <fullName evidence="4">Glycosyltransferase</fullName>
    </submittedName>
</protein>
<dbReference type="Gene3D" id="3.90.1200.10">
    <property type="match status" value="1"/>
</dbReference>
<evidence type="ECO:0000313" key="4">
    <source>
        <dbReference type="EMBL" id="QGQ96093.1"/>
    </source>
</evidence>
<evidence type="ECO:0000259" key="3">
    <source>
        <dbReference type="Pfam" id="PF01636"/>
    </source>
</evidence>
<sequence>MKTKAWHSWIDSEGKPLLNVPFEREYIYQGNNGKFIERWTFNSNTDGTEQFIFKPSTNLKKSRMEQVVEDFLLPNLTVRTPRIIAYSESNDPDCYWIILEDLGVLNHTLNNELIMNGTRAAAEWHQISAAEISLPYGGHSPLIGEVLEQIKISTKTWESILIDAGYSAQRIEMLKQLVLEEEGTLFTVNVLSHGDYYPLNLALRGEELVIIDWEYVQINSVYWDLYNLLDITSPRYRRPAQTRQVRKEALNAYLEERQKQPTFENLPKDDFIEGYMRYAIYYSLWILTLVEQDIINGRFDEKNLRSQRDETLNVIFQCSSHWIHPLVSVITPTFNRPEILSEMLEGLHRQTYKDIECIIVNDGGTSVEWVVDLYPELDIKVINQENMKHPRARNNGVASANGKFILLCDDDDILLPTHTESMLEAMKDYQLVYSDAEIVEFIEHTNGRTPERRQLFAYLMDLEAMREFSTFIPSGCMYHKSIHEEIGYFDEEVYHYWDWDFFLRVSAIFKVNRVPIASVLYAFSSQAGTNLSANTDSMRPFLDKLSKKHNLGELPTKNFFTLLEEERVQKRFAESKIIWDGEPIVSRYSIF</sequence>
<dbReference type="Proteomes" id="UP000426246">
    <property type="component" value="Chromosome"/>
</dbReference>
<dbReference type="SUPFAM" id="SSF56112">
    <property type="entry name" value="Protein kinase-like (PK-like)"/>
    <property type="match status" value="1"/>
</dbReference>
<dbReference type="Gene3D" id="3.90.550.10">
    <property type="entry name" value="Spore Coat Polysaccharide Biosynthesis Protein SpsA, Chain A"/>
    <property type="match status" value="1"/>
</dbReference>
<dbReference type="PANTHER" id="PTHR22916:SF3">
    <property type="entry name" value="UDP-GLCNAC:BETAGAL BETA-1,3-N-ACETYLGLUCOSAMINYLTRANSFERASE-LIKE PROTEIN 1"/>
    <property type="match status" value="1"/>
</dbReference>
<comment type="similarity">
    <text evidence="1">Belongs to the glycosyltransferase 2 family.</text>
</comment>
<dbReference type="Pfam" id="PF00535">
    <property type="entry name" value="Glycos_transf_2"/>
    <property type="match status" value="1"/>
</dbReference>
<dbReference type="InterPro" id="IPR002575">
    <property type="entry name" value="Aminoglycoside_PTrfase"/>
</dbReference>
<organism evidence="4 5">
    <name type="scientific">Paenibacillus psychroresistens</name>
    <dbReference type="NCBI Taxonomy" id="1778678"/>
    <lineage>
        <taxon>Bacteria</taxon>
        <taxon>Bacillati</taxon>
        <taxon>Bacillota</taxon>
        <taxon>Bacilli</taxon>
        <taxon>Bacillales</taxon>
        <taxon>Paenibacillaceae</taxon>
        <taxon>Paenibacillus</taxon>
    </lineage>
</organism>
<dbReference type="SUPFAM" id="SSF53448">
    <property type="entry name" value="Nucleotide-diphospho-sugar transferases"/>
    <property type="match status" value="1"/>
</dbReference>
<dbReference type="PANTHER" id="PTHR22916">
    <property type="entry name" value="GLYCOSYLTRANSFERASE"/>
    <property type="match status" value="1"/>
</dbReference>
<dbReference type="AlphaFoldDB" id="A0A6B8RKL3"/>
<dbReference type="Pfam" id="PF01636">
    <property type="entry name" value="APH"/>
    <property type="match status" value="1"/>
</dbReference>
<dbReference type="InterPro" id="IPR011009">
    <property type="entry name" value="Kinase-like_dom_sf"/>
</dbReference>
<gene>
    <name evidence="4" type="ORF">EHS13_15030</name>
</gene>
<dbReference type="EMBL" id="CP034235">
    <property type="protein sequence ID" value="QGQ96093.1"/>
    <property type="molecule type" value="Genomic_DNA"/>
</dbReference>
<keyword evidence="5" id="KW-1185">Reference proteome</keyword>
<reference evidence="5" key="1">
    <citation type="submission" date="2018-11" db="EMBL/GenBank/DDBJ databases">
        <title>Complete genome sequence of Paenibacillus sp. ML311-T8.</title>
        <authorList>
            <person name="Nam Y.-D."/>
            <person name="Kang J."/>
            <person name="Chung W.-H."/>
            <person name="Park Y.S."/>
        </authorList>
    </citation>
    <scope>NUCLEOTIDE SEQUENCE [LARGE SCALE GENOMIC DNA]</scope>
    <source>
        <strain evidence="5">ML311-T8</strain>
    </source>
</reference>
<proteinExistence type="inferred from homology"/>
<dbReference type="RefSeq" id="WP_155701131.1">
    <property type="nucleotide sequence ID" value="NZ_CP034235.1"/>
</dbReference>
<name>A0A6B8RKL3_9BACL</name>
<feature type="domain" description="Glycosyltransferase 2-like" evidence="2">
    <location>
        <begin position="328"/>
        <end position="487"/>
    </location>
</feature>
<dbReference type="KEGG" id="ppsc:EHS13_15030"/>
<evidence type="ECO:0000259" key="2">
    <source>
        <dbReference type="Pfam" id="PF00535"/>
    </source>
</evidence>
<dbReference type="InterPro" id="IPR029044">
    <property type="entry name" value="Nucleotide-diphossugar_trans"/>
</dbReference>
<dbReference type="GO" id="GO:0016758">
    <property type="term" value="F:hexosyltransferase activity"/>
    <property type="evidence" value="ECO:0007669"/>
    <property type="project" value="UniProtKB-ARBA"/>
</dbReference>
<keyword evidence="4" id="KW-0808">Transferase</keyword>
<dbReference type="InterPro" id="IPR001173">
    <property type="entry name" value="Glyco_trans_2-like"/>
</dbReference>
<dbReference type="OrthoDB" id="396512at2"/>
<evidence type="ECO:0000256" key="1">
    <source>
        <dbReference type="ARBA" id="ARBA00006739"/>
    </source>
</evidence>